<sequence length="124" mass="13715">MTCCAALTRHLNPAVIKLPIEFGFVSCRVRPAFSPSQKYMDKTSTKCGLQGNIGSVSILPNLASTQKYTYTLPQPKNIRLKPPLSAGVQGDIGSVLYLCIRQCGHSRMLLLIRKSIHHSRFRGD</sequence>
<reference evidence="2" key="2">
    <citation type="submission" date="2015-01" db="EMBL/GenBank/DDBJ databases">
        <title>Evolutionary Origins and Diversification of the Mycorrhizal Mutualists.</title>
        <authorList>
            <consortium name="DOE Joint Genome Institute"/>
            <consortium name="Mycorrhizal Genomics Consortium"/>
            <person name="Kohler A."/>
            <person name="Kuo A."/>
            <person name="Nagy L.G."/>
            <person name="Floudas D."/>
            <person name="Copeland A."/>
            <person name="Barry K.W."/>
            <person name="Cichocki N."/>
            <person name="Veneault-Fourrey C."/>
            <person name="LaButti K."/>
            <person name="Lindquist E.A."/>
            <person name="Lipzen A."/>
            <person name="Lundell T."/>
            <person name="Morin E."/>
            <person name="Murat C."/>
            <person name="Riley R."/>
            <person name="Ohm R."/>
            <person name="Sun H."/>
            <person name="Tunlid A."/>
            <person name="Henrissat B."/>
            <person name="Grigoriev I.V."/>
            <person name="Hibbett D.S."/>
            <person name="Martin F."/>
        </authorList>
    </citation>
    <scope>NUCLEOTIDE SEQUENCE [LARGE SCALE GENOMIC DNA]</scope>
    <source>
        <strain evidence="2">h7</strain>
    </source>
</reference>
<dbReference type="HOGENOM" id="CLU_2004203_0_0_1"/>
<dbReference type="EMBL" id="KN831781">
    <property type="protein sequence ID" value="KIM41114.1"/>
    <property type="molecule type" value="Genomic_DNA"/>
</dbReference>
<evidence type="ECO:0000313" key="2">
    <source>
        <dbReference type="Proteomes" id="UP000053424"/>
    </source>
</evidence>
<accession>A0A0C3CA84</accession>
<gene>
    <name evidence="1" type="ORF">M413DRAFT_445836</name>
</gene>
<keyword evidence="2" id="KW-1185">Reference proteome</keyword>
<protein>
    <submittedName>
        <fullName evidence="1">Uncharacterized protein</fullName>
    </submittedName>
</protein>
<name>A0A0C3CA84_HEBCY</name>
<proteinExistence type="predicted"/>
<dbReference type="AlphaFoldDB" id="A0A0C3CA84"/>
<reference evidence="1 2" key="1">
    <citation type="submission" date="2014-04" db="EMBL/GenBank/DDBJ databases">
        <authorList>
            <consortium name="DOE Joint Genome Institute"/>
            <person name="Kuo A."/>
            <person name="Gay G."/>
            <person name="Dore J."/>
            <person name="Kohler A."/>
            <person name="Nagy L.G."/>
            <person name="Floudas D."/>
            <person name="Copeland A."/>
            <person name="Barry K.W."/>
            <person name="Cichocki N."/>
            <person name="Veneault-Fourrey C."/>
            <person name="LaButti K."/>
            <person name="Lindquist E.A."/>
            <person name="Lipzen A."/>
            <person name="Lundell T."/>
            <person name="Morin E."/>
            <person name="Murat C."/>
            <person name="Sun H."/>
            <person name="Tunlid A."/>
            <person name="Henrissat B."/>
            <person name="Grigoriev I.V."/>
            <person name="Hibbett D.S."/>
            <person name="Martin F."/>
            <person name="Nordberg H.P."/>
            <person name="Cantor M.N."/>
            <person name="Hua S.X."/>
        </authorList>
    </citation>
    <scope>NUCLEOTIDE SEQUENCE [LARGE SCALE GENOMIC DNA]</scope>
    <source>
        <strain evidence="2">h7</strain>
    </source>
</reference>
<evidence type="ECO:0000313" key="1">
    <source>
        <dbReference type="EMBL" id="KIM41114.1"/>
    </source>
</evidence>
<dbReference type="Proteomes" id="UP000053424">
    <property type="component" value="Unassembled WGS sequence"/>
</dbReference>
<organism evidence="1 2">
    <name type="scientific">Hebeloma cylindrosporum</name>
    <dbReference type="NCBI Taxonomy" id="76867"/>
    <lineage>
        <taxon>Eukaryota</taxon>
        <taxon>Fungi</taxon>
        <taxon>Dikarya</taxon>
        <taxon>Basidiomycota</taxon>
        <taxon>Agaricomycotina</taxon>
        <taxon>Agaricomycetes</taxon>
        <taxon>Agaricomycetidae</taxon>
        <taxon>Agaricales</taxon>
        <taxon>Agaricineae</taxon>
        <taxon>Hymenogastraceae</taxon>
        <taxon>Hebeloma</taxon>
    </lineage>
</organism>